<gene>
    <name evidence="1" type="ORF">QFC24_000399</name>
</gene>
<dbReference type="Proteomes" id="UP001234202">
    <property type="component" value="Unassembled WGS sequence"/>
</dbReference>
<evidence type="ECO:0000313" key="2">
    <source>
        <dbReference type="Proteomes" id="UP001234202"/>
    </source>
</evidence>
<sequence>MNTALQATAVLLPSLSLLSLLVNREVPKPYLAQQYCLGEFAKWNPSITTPPGLYLLSTALSWAVRHACDPGFLRYTNVLLAATVLPWSIVGILKAKHRHAALWEVLAISSFPLVTFFSLLYYTDVGSSAFVILGYWAAQEKRYVWSAIAGLVSLLFRQTNVVWIAFTAATSILLEYAEVNDSRYAKPNPLLHISSPGELVDDIMTTPIRVLRAPKRAIAVLTWYLPTLMLFGAFILWNGGIVLGHQEMHVATLHFPQILYFLAFATILGWPALMNEGIRSLAIGTAKTGLGSAWRVLTSVLVLGAMNFMVANYT</sequence>
<proteinExistence type="predicted"/>
<keyword evidence="2" id="KW-1185">Reference proteome</keyword>
<comment type="caution">
    <text evidence="1">The sequence shown here is derived from an EMBL/GenBank/DDBJ whole genome shotgun (WGS) entry which is preliminary data.</text>
</comment>
<evidence type="ECO:0000313" key="1">
    <source>
        <dbReference type="EMBL" id="KAJ9128108.1"/>
    </source>
</evidence>
<accession>A0ACC2XVR6</accession>
<name>A0ACC2XVR6_9TREE</name>
<reference evidence="1" key="1">
    <citation type="submission" date="2023-04" db="EMBL/GenBank/DDBJ databases">
        <title>Draft Genome sequencing of Naganishia species isolated from polar environments using Oxford Nanopore Technology.</title>
        <authorList>
            <person name="Leo P."/>
            <person name="Venkateswaran K."/>
        </authorList>
    </citation>
    <scope>NUCLEOTIDE SEQUENCE</scope>
    <source>
        <strain evidence="1">DBVPG 5303</strain>
    </source>
</reference>
<protein>
    <submittedName>
        <fullName evidence="1">Uncharacterized protein</fullName>
    </submittedName>
</protein>
<organism evidence="1 2">
    <name type="scientific">Naganishia onofrii</name>
    <dbReference type="NCBI Taxonomy" id="1851511"/>
    <lineage>
        <taxon>Eukaryota</taxon>
        <taxon>Fungi</taxon>
        <taxon>Dikarya</taxon>
        <taxon>Basidiomycota</taxon>
        <taxon>Agaricomycotina</taxon>
        <taxon>Tremellomycetes</taxon>
        <taxon>Filobasidiales</taxon>
        <taxon>Filobasidiaceae</taxon>
        <taxon>Naganishia</taxon>
    </lineage>
</organism>
<dbReference type="EMBL" id="JASBWV010000001">
    <property type="protein sequence ID" value="KAJ9128108.1"/>
    <property type="molecule type" value="Genomic_DNA"/>
</dbReference>